<feature type="region of interest" description="Disordered" evidence="6">
    <location>
        <begin position="463"/>
        <end position="509"/>
    </location>
</feature>
<protein>
    <recommendedName>
        <fullName evidence="3">peptidylprolyl isomerase</fullName>
        <ecNumber evidence="3">5.2.1.8</ecNumber>
    </recommendedName>
</protein>
<feature type="domain" description="PPIase cyclophilin-type" evidence="7">
    <location>
        <begin position="530"/>
        <end position="692"/>
    </location>
</feature>
<evidence type="ECO:0000256" key="6">
    <source>
        <dbReference type="SAM" id="MobiDB-lite"/>
    </source>
</evidence>
<evidence type="ECO:0000256" key="1">
    <source>
        <dbReference type="ARBA" id="ARBA00000971"/>
    </source>
</evidence>
<evidence type="ECO:0000313" key="8">
    <source>
        <dbReference type="EMBL" id="GBF97783.1"/>
    </source>
</evidence>
<dbReference type="PRINTS" id="PR00153">
    <property type="entry name" value="CSAPPISMRASE"/>
</dbReference>
<dbReference type="InterPro" id="IPR012674">
    <property type="entry name" value="Calycin"/>
</dbReference>
<dbReference type="GO" id="GO:0006457">
    <property type="term" value="P:protein folding"/>
    <property type="evidence" value="ECO:0007669"/>
    <property type="project" value="InterPro"/>
</dbReference>
<dbReference type="InterPro" id="IPR002130">
    <property type="entry name" value="Cyclophilin-type_PPIase_dom"/>
</dbReference>
<dbReference type="PANTHER" id="PTHR11071:SF561">
    <property type="entry name" value="PEPTIDYL-PROLYL CIS-TRANS ISOMERASE D-RELATED"/>
    <property type="match status" value="1"/>
</dbReference>
<dbReference type="PANTHER" id="PTHR11071">
    <property type="entry name" value="PEPTIDYL-PROLYL CIS-TRANS ISOMERASE"/>
    <property type="match status" value="1"/>
</dbReference>
<evidence type="ECO:0000259" key="7">
    <source>
        <dbReference type="PROSITE" id="PS50072"/>
    </source>
</evidence>
<keyword evidence="4" id="KW-0697">Rotamase</keyword>
<feature type="domain" description="PPIase cyclophilin-type" evidence="7">
    <location>
        <begin position="807"/>
        <end position="969"/>
    </location>
</feature>
<dbReference type="Gene3D" id="2.40.100.10">
    <property type="entry name" value="Cyclophilin-like"/>
    <property type="match status" value="3"/>
</dbReference>
<proteinExistence type="inferred from homology"/>
<dbReference type="OrthoDB" id="541189at2759"/>
<dbReference type="GO" id="GO:0005783">
    <property type="term" value="C:endoplasmic reticulum"/>
    <property type="evidence" value="ECO:0007669"/>
    <property type="project" value="TreeGrafter"/>
</dbReference>
<feature type="domain" description="PPIase cyclophilin-type" evidence="7">
    <location>
        <begin position="254"/>
        <end position="416"/>
    </location>
</feature>
<dbReference type="PROSITE" id="PS00170">
    <property type="entry name" value="CSA_PPIASE_1"/>
    <property type="match status" value="3"/>
</dbReference>
<comment type="catalytic activity">
    <reaction evidence="1">
        <text>[protein]-peptidylproline (omega=180) = [protein]-peptidylproline (omega=0)</text>
        <dbReference type="Rhea" id="RHEA:16237"/>
        <dbReference type="Rhea" id="RHEA-COMP:10747"/>
        <dbReference type="Rhea" id="RHEA-COMP:10748"/>
        <dbReference type="ChEBI" id="CHEBI:83833"/>
        <dbReference type="ChEBI" id="CHEBI:83834"/>
        <dbReference type="EC" id="5.2.1.8"/>
    </reaction>
</comment>
<dbReference type="PROSITE" id="PS50072">
    <property type="entry name" value="CSA_PPIASE_2"/>
    <property type="match status" value="3"/>
</dbReference>
<feature type="compositionally biased region" description="Low complexity" evidence="6">
    <location>
        <begin position="773"/>
        <end position="798"/>
    </location>
</feature>
<comment type="caution">
    <text evidence="8">The sequence shown here is derived from an EMBL/GenBank/DDBJ whole genome shotgun (WGS) entry which is preliminary data.</text>
</comment>
<dbReference type="Gene3D" id="2.40.128.20">
    <property type="match status" value="1"/>
</dbReference>
<dbReference type="SUPFAM" id="SSF50891">
    <property type="entry name" value="Cyclophilin-like"/>
    <property type="match status" value="3"/>
</dbReference>
<dbReference type="STRING" id="307507.A0A2V0PIL2"/>
<keyword evidence="5" id="KW-0413">Isomerase</keyword>
<dbReference type="GO" id="GO:0016018">
    <property type="term" value="F:cyclosporin A binding"/>
    <property type="evidence" value="ECO:0007669"/>
    <property type="project" value="TreeGrafter"/>
</dbReference>
<evidence type="ECO:0000256" key="5">
    <source>
        <dbReference type="ARBA" id="ARBA00023235"/>
    </source>
</evidence>
<dbReference type="InterPro" id="IPR020892">
    <property type="entry name" value="Cyclophilin-type_PPIase_CS"/>
</dbReference>
<sequence>MPPRSLLLGLSPNKWQSEETLYCVRAEYFARDPLDYTKGFDVVSYSNKDKVNGELVKMPKSTGGSLVLYPSSKGLFSKVSTLSSKLLIGPKSLEGAFKAGVGKGLFGPYWVVAVGESANHTRGYEWAIVSAGPPSVPTLRGKCRTGDMFETPFAGMKGDGLWIFTRQPIDPSSTTAAVQTAQALGYDVRDLKRVIQRGCLYGAPPTPAPPAPVRAVIPPPAPPAPAPVPPPVIVPESARLEPPGPLPNVTRRFFFDLDQGDASLGRVVVGLYGDVAPATVENFAMIALGQTPGALSYKGSKFHRVIENFMVQGGDIINGDGTGSFTVWDGKGGKFADENIEVLTHDKGVISMANSGPDTNGCQFFITTVPTPWLDGKHQVFGRVLSGMDLIDAISHIQVDDKDRPVMPVVIRNSGELIPVRKADIRAAAVKQLAATRAPVRAASVPTPAAAAAAAAAGGVRAASSPARSTPAPAPVAPKAVPSPSPKPAPVPVEAEPPAAPEPEPVAAPESALAALGEEKKGPVITRYIWFDLEQDGTDLGRITMGLYGDLAPGSVENFAMIALGQTPGGLTYKGSKFHRVIENFMVQGGDIINGDGTGSFTVWDGEGGKFADENLNAAKHDKGVLSLANSGPNTNGCQFFITTVPTPWLDGKHQVFGRVLEGMELVDAISHIEVDNKDRPLLPIIIKDTGEIRLTGDAAKKLAAAAAAEPAPADAPAPGAGAVPEDAAPVVPEDAAPAGEAEVPEDAAPVVPEDAAPVAATPVADAPEADAPKAAPAPAPAADSQIKAAAAPGSPDDGPAVTRYIYMDLEQDGTDLGRILLGLYGDVAPGTVENFATIALGQTPGGLTYKGSKFHRIIENFMVQGGDIINGDGTGSFTVWDGMGGKFADENLDALTHDKGVLSMANSGPNTNGCQFFITTVPTPWLDGKHQVFGRVLEGMELVDAISHIEVDNKDRPLLPIIIKDIGEVEVPARR</sequence>
<evidence type="ECO:0000256" key="4">
    <source>
        <dbReference type="ARBA" id="ARBA00023110"/>
    </source>
</evidence>
<dbReference type="InParanoid" id="A0A2V0PIL2"/>
<evidence type="ECO:0000256" key="2">
    <source>
        <dbReference type="ARBA" id="ARBA00007365"/>
    </source>
</evidence>
<dbReference type="InterPro" id="IPR029000">
    <property type="entry name" value="Cyclophilin-like_dom_sf"/>
</dbReference>
<feature type="region of interest" description="Disordered" evidence="6">
    <location>
        <begin position="768"/>
        <end position="798"/>
    </location>
</feature>
<keyword evidence="9" id="KW-1185">Reference proteome</keyword>
<dbReference type="Pfam" id="PF00160">
    <property type="entry name" value="Pro_isomerase"/>
    <property type="match status" value="3"/>
</dbReference>
<dbReference type="Proteomes" id="UP000247498">
    <property type="component" value="Unassembled WGS sequence"/>
</dbReference>
<evidence type="ECO:0000256" key="3">
    <source>
        <dbReference type="ARBA" id="ARBA00013194"/>
    </source>
</evidence>
<dbReference type="FunFam" id="2.40.100.10:FF:000025">
    <property type="entry name" value="Peptidyl-prolyl cis-trans isomerase CYP19-2"/>
    <property type="match status" value="3"/>
</dbReference>
<evidence type="ECO:0000313" key="9">
    <source>
        <dbReference type="Proteomes" id="UP000247498"/>
    </source>
</evidence>
<dbReference type="AlphaFoldDB" id="A0A2V0PIL2"/>
<organism evidence="8 9">
    <name type="scientific">Raphidocelis subcapitata</name>
    <dbReference type="NCBI Taxonomy" id="307507"/>
    <lineage>
        <taxon>Eukaryota</taxon>
        <taxon>Viridiplantae</taxon>
        <taxon>Chlorophyta</taxon>
        <taxon>core chlorophytes</taxon>
        <taxon>Chlorophyceae</taxon>
        <taxon>CS clade</taxon>
        <taxon>Sphaeropleales</taxon>
        <taxon>Selenastraceae</taxon>
        <taxon>Raphidocelis</taxon>
    </lineage>
</organism>
<name>A0A2V0PIL2_9CHLO</name>
<dbReference type="GO" id="GO:0003755">
    <property type="term" value="F:peptidyl-prolyl cis-trans isomerase activity"/>
    <property type="evidence" value="ECO:0007669"/>
    <property type="project" value="UniProtKB-KW"/>
</dbReference>
<comment type="similarity">
    <text evidence="2">Belongs to the cyclophilin-type PPIase family.</text>
</comment>
<feature type="compositionally biased region" description="Pro residues" evidence="6">
    <location>
        <begin position="472"/>
        <end position="491"/>
    </location>
</feature>
<accession>A0A2V0PIL2</accession>
<gene>
    <name evidence="8" type="ORF">Rsub_10208</name>
</gene>
<dbReference type="EMBL" id="BDRX01000107">
    <property type="protein sequence ID" value="GBF97783.1"/>
    <property type="molecule type" value="Genomic_DNA"/>
</dbReference>
<reference evidence="8 9" key="1">
    <citation type="journal article" date="2018" name="Sci. Rep.">
        <title>Raphidocelis subcapitata (=Pseudokirchneriella subcapitata) provides an insight into genome evolution and environmental adaptations in the Sphaeropleales.</title>
        <authorList>
            <person name="Suzuki S."/>
            <person name="Yamaguchi H."/>
            <person name="Nakajima N."/>
            <person name="Kawachi M."/>
        </authorList>
    </citation>
    <scope>NUCLEOTIDE SEQUENCE [LARGE SCALE GENOMIC DNA]</scope>
    <source>
        <strain evidence="8 9">NIES-35</strain>
    </source>
</reference>
<dbReference type="EC" id="5.2.1.8" evidence="3"/>